<gene>
    <name evidence="1" type="ORF">DA73_0241470</name>
</gene>
<sequence>MEDRQTKWSRIRLTLMCLMQSIYIFFAKVATKVDEWQSMETDLTNSDNSLLVRLEVLKSKFTLLQEQSSVTKAKSTILIEQAHTLILQSKNLEFKSDEIDTKLMKIRYLFNKP</sequence>
<proteinExistence type="predicted"/>
<reference evidence="1" key="1">
    <citation type="journal article" date="2015" name="Genome Announc.">
        <title>Draft Genome Sequence of Tolypothrix boutellei Strain VB521301.</title>
        <authorList>
            <person name="Chandrababunaidu M.M."/>
            <person name="Singh D."/>
            <person name="Sen D."/>
            <person name="Bhan S."/>
            <person name="Das S."/>
            <person name="Gupta A."/>
            <person name="Adhikary S.P."/>
            <person name="Tripathy S."/>
        </authorList>
    </citation>
    <scope>NUCLEOTIDE SEQUENCE</scope>
    <source>
        <strain evidence="1">VB521301</strain>
    </source>
</reference>
<organism evidence="1">
    <name type="scientific">Tolypothrix bouteillei VB521301</name>
    <dbReference type="NCBI Taxonomy" id="1479485"/>
    <lineage>
        <taxon>Bacteria</taxon>
        <taxon>Bacillati</taxon>
        <taxon>Cyanobacteriota</taxon>
        <taxon>Cyanophyceae</taxon>
        <taxon>Nostocales</taxon>
        <taxon>Tolypothrichaceae</taxon>
        <taxon>Tolypothrix</taxon>
    </lineage>
</organism>
<accession>A0A0C1QUT5</accession>
<dbReference type="AlphaFoldDB" id="A0A0C1QUT5"/>
<dbReference type="EMBL" id="JHEG02000059">
    <property type="protein sequence ID" value="KIE07538.1"/>
    <property type="molecule type" value="Genomic_DNA"/>
</dbReference>
<name>A0A0C1QUT5_9CYAN</name>
<protein>
    <submittedName>
        <fullName evidence="1">Uncharacterized protein</fullName>
    </submittedName>
</protein>
<comment type="caution">
    <text evidence="1">The sequence shown here is derived from an EMBL/GenBank/DDBJ whole genome shotgun (WGS) entry which is preliminary data.</text>
</comment>
<evidence type="ECO:0000313" key="1">
    <source>
        <dbReference type="EMBL" id="KIE07538.1"/>
    </source>
</evidence>
<dbReference type="STRING" id="1479485.DA73_0241470"/>